<dbReference type="PANTHER" id="PTHR43056">
    <property type="entry name" value="PEPTIDASE S9 PROLYL OLIGOPEPTIDASE"/>
    <property type="match status" value="1"/>
</dbReference>
<evidence type="ECO:0000313" key="3">
    <source>
        <dbReference type="EMBL" id="SFQ58008.1"/>
    </source>
</evidence>
<evidence type="ECO:0000313" key="4">
    <source>
        <dbReference type="Proteomes" id="UP000243106"/>
    </source>
</evidence>
<dbReference type="EMBL" id="FOXV01000011">
    <property type="protein sequence ID" value="SFQ58008.1"/>
    <property type="molecule type" value="Genomic_DNA"/>
</dbReference>
<dbReference type="NCBIfam" id="TIGR00976">
    <property type="entry name" value="CocE_NonD"/>
    <property type="match status" value="1"/>
</dbReference>
<organism evidence="3 4">
    <name type="scientific">Roseivivax halotolerans</name>
    <dbReference type="NCBI Taxonomy" id="93684"/>
    <lineage>
        <taxon>Bacteria</taxon>
        <taxon>Pseudomonadati</taxon>
        <taxon>Pseudomonadota</taxon>
        <taxon>Alphaproteobacteria</taxon>
        <taxon>Rhodobacterales</taxon>
        <taxon>Roseobacteraceae</taxon>
        <taxon>Roseivivax</taxon>
    </lineage>
</organism>
<dbReference type="InterPro" id="IPR008979">
    <property type="entry name" value="Galactose-bd-like_sf"/>
</dbReference>
<dbReference type="InterPro" id="IPR029058">
    <property type="entry name" value="AB_hydrolase_fold"/>
</dbReference>
<name>A0A1I5ZNG8_9RHOB</name>
<keyword evidence="4" id="KW-1185">Reference proteome</keyword>
<dbReference type="Gene3D" id="3.40.50.1820">
    <property type="entry name" value="alpha/beta hydrolase"/>
    <property type="match status" value="1"/>
</dbReference>
<dbReference type="AlphaFoldDB" id="A0A1I5ZNG8"/>
<gene>
    <name evidence="3" type="ORF">SAMN05421853_11135</name>
</gene>
<dbReference type="Gene3D" id="2.60.120.260">
    <property type="entry name" value="Galactose-binding domain-like"/>
    <property type="match status" value="1"/>
</dbReference>
<dbReference type="SUPFAM" id="SSF53474">
    <property type="entry name" value="alpha/beta-Hydrolases"/>
    <property type="match status" value="1"/>
</dbReference>
<dbReference type="Pfam" id="PF02129">
    <property type="entry name" value="Peptidase_S15"/>
    <property type="match status" value="1"/>
</dbReference>
<feature type="domain" description="Xaa-Pro dipeptidyl-peptidase C-terminal" evidence="2">
    <location>
        <begin position="291"/>
        <end position="549"/>
    </location>
</feature>
<dbReference type="InterPro" id="IPR050585">
    <property type="entry name" value="Xaa-Pro_dipeptidyl-ppase/CocE"/>
</dbReference>
<dbReference type="Pfam" id="PF08530">
    <property type="entry name" value="PepX_C"/>
    <property type="match status" value="1"/>
</dbReference>
<dbReference type="RefSeq" id="WP_093013813.1">
    <property type="nucleotide sequence ID" value="NZ_FOXV01000011.1"/>
</dbReference>
<dbReference type="PANTHER" id="PTHR43056:SF10">
    <property type="entry name" value="COCE_NOND FAMILY, PUTATIVE (AFU_ORTHOLOGUE AFUA_7G00600)-RELATED"/>
    <property type="match status" value="1"/>
</dbReference>
<evidence type="ECO:0000256" key="1">
    <source>
        <dbReference type="ARBA" id="ARBA00022801"/>
    </source>
</evidence>
<dbReference type="Gene3D" id="1.10.3020.10">
    <property type="entry name" value="alpha-amino acid ester hydrolase ( Helical cap domain)"/>
    <property type="match status" value="1"/>
</dbReference>
<dbReference type="SMART" id="SM00939">
    <property type="entry name" value="PepX_C"/>
    <property type="match status" value="1"/>
</dbReference>
<dbReference type="InterPro" id="IPR005674">
    <property type="entry name" value="CocE/Ser_esterase"/>
</dbReference>
<dbReference type="Proteomes" id="UP000243106">
    <property type="component" value="Unassembled WGS sequence"/>
</dbReference>
<dbReference type="SUPFAM" id="SSF49785">
    <property type="entry name" value="Galactose-binding domain-like"/>
    <property type="match status" value="1"/>
</dbReference>
<evidence type="ECO:0000259" key="2">
    <source>
        <dbReference type="SMART" id="SM00939"/>
    </source>
</evidence>
<keyword evidence="1" id="KW-0378">Hydrolase</keyword>
<sequence length="671" mass="74624">MKIDTNLPRPVREIEHFEIPMPDGTKLAARIWMPEDAEARPVPAILEYIPYRKNDKTLERDHARAPWLAGQGYAYVRLDLRGTGESEGLMLDEYLPIELQDGCDAIAWIAEQAWCDGGVGIVGISWGGFNGLQLAALRPPALKAVVSICSTDDRYADDVHYMGGALLCDQLSWASVMFGINTLPPDPAHVGEAWRGMWEERLDKSGLWLDTWLQHQTRDDFWKHGSVCEDISDIEVPVYAVSGWADGYCRAVFRLVETLKSPAKGIVGPWSHKYPHLGAPGPAIDWLTEETRWWDQWMKGVDTGITDEPALCVYLQDHAKPAGFYDHRDGQWITEPTWPSPNVARTRFALGADGGLGGAEAEEGAKLTLSSPLWVGAHAGKWCSYANIGDQPGDQRREDAGSLVFETGPLDAPAHLVGDPSLTLTFEVDKPIAQVAARLMDVAPDGAATRVSYGVLNLTHRDSHEHPAELVPGETYTVTIPMKHVAQTFRAGHRIRLGLSTSYFPIIWPAPEPVTLTVLPAQSQLDLPLSEAPTPCATEFGKPRAAEPLDLEFDVEPHSGWSVHEDRETGRVTVETRDHEGAAHIVPHGLHHSADVRERYSILPDDPLSAEGQVTWVHEMSREDWSIRTVTETRLTCDATHFHIEARLRAWEGDREVRDHRWNRSIPRVLG</sequence>
<proteinExistence type="predicted"/>
<dbReference type="InterPro" id="IPR013736">
    <property type="entry name" value="Xaa-Pro_dipept_C"/>
</dbReference>
<reference evidence="4" key="1">
    <citation type="submission" date="2016-10" db="EMBL/GenBank/DDBJ databases">
        <authorList>
            <person name="Varghese N."/>
            <person name="Submissions S."/>
        </authorList>
    </citation>
    <scope>NUCLEOTIDE SEQUENCE [LARGE SCALE GENOMIC DNA]</scope>
    <source>
        <strain evidence="4">JCM 10271</strain>
    </source>
</reference>
<accession>A0A1I5ZNG8</accession>
<dbReference type="STRING" id="93684.SAMN05421853_11135"/>
<dbReference type="InterPro" id="IPR000383">
    <property type="entry name" value="Xaa-Pro-like_dom"/>
</dbReference>
<protein>
    <recommendedName>
        <fullName evidence="2">Xaa-Pro dipeptidyl-peptidase C-terminal domain-containing protein</fullName>
    </recommendedName>
</protein>
<dbReference type="GO" id="GO:0008239">
    <property type="term" value="F:dipeptidyl-peptidase activity"/>
    <property type="evidence" value="ECO:0007669"/>
    <property type="project" value="InterPro"/>
</dbReference>